<dbReference type="GO" id="GO:0006629">
    <property type="term" value="P:lipid metabolic process"/>
    <property type="evidence" value="ECO:0007669"/>
    <property type="project" value="UniProtKB-KW"/>
</dbReference>
<dbReference type="EMBL" id="FOAA01000013">
    <property type="protein sequence ID" value="SEL30719.1"/>
    <property type="molecule type" value="Genomic_DNA"/>
</dbReference>
<dbReference type="Pfam" id="PF13444">
    <property type="entry name" value="Acetyltransf_5"/>
    <property type="match status" value="1"/>
</dbReference>
<comment type="function">
    <text evidence="9">Catalyzes the first step in the biosynthesis of ornithine lipids, which are phosphorus-free membrane lipids. Catalyzes the 3-hydroxyacyl-acyl carrier protein-dependent acylation of ornithine to form lyso-ornithine lipid (LOL).</text>
</comment>
<reference evidence="12" key="1">
    <citation type="submission" date="2016-10" db="EMBL/GenBank/DDBJ databases">
        <authorList>
            <person name="Varghese N."/>
            <person name="Submissions S."/>
        </authorList>
    </citation>
    <scope>NUCLEOTIDE SEQUENCE [LARGE SCALE GENOMIC DNA]</scope>
    <source>
        <strain evidence="12">DSM 241</strain>
    </source>
</reference>
<dbReference type="Proteomes" id="UP000199256">
    <property type="component" value="Unassembled WGS sequence"/>
</dbReference>
<keyword evidence="12" id="KW-1185">Reference proteome</keyword>
<keyword evidence="3" id="KW-0808">Transferase</keyword>
<keyword evidence="5" id="KW-0012">Acyltransferase</keyword>
<sequence length="264" mass="29727">MQTAILNDSQWNVPRHQLRAELARDEADIMASQRLRYQVFAEEMGAELSQTSVTCGLDQDRYDRYCHHLLVRDTQTGAAVASTRILLDQHARLAGGFYSENEFQLGDVAYLKGRVMEVGRTCVHPDYRNGAAIGVLWSGLAQFMSRHRVDHLIGCASIPMHDGGRQARAIMDRLREKHLVPEALRVAPRLPLPPGTATWPGQTVMPPLLKAYLRLGARIGGEPCWDPDFRVADVFILLNREDLPARYQRHFLRAVPTATVRPVV</sequence>
<evidence type="ECO:0000256" key="3">
    <source>
        <dbReference type="ARBA" id="ARBA00022679"/>
    </source>
</evidence>
<dbReference type="PANTHER" id="PTHR37323">
    <property type="entry name" value="GCN5-RELATED N-ACETYLTRANSFERASE"/>
    <property type="match status" value="1"/>
</dbReference>
<evidence type="ECO:0000313" key="12">
    <source>
        <dbReference type="Proteomes" id="UP000199256"/>
    </source>
</evidence>
<evidence type="ECO:0000256" key="7">
    <source>
        <dbReference type="ARBA" id="ARBA00039058"/>
    </source>
</evidence>
<comment type="catalytic activity">
    <reaction evidence="10">
        <text>a (3R)-hydroxyacyl-[ACP] + L-ornithine = a lyso-ornithine lipid + holo-[ACP] + H(+)</text>
        <dbReference type="Rhea" id="RHEA:20633"/>
        <dbReference type="Rhea" id="RHEA-COMP:9685"/>
        <dbReference type="Rhea" id="RHEA-COMP:9945"/>
        <dbReference type="ChEBI" id="CHEBI:15378"/>
        <dbReference type="ChEBI" id="CHEBI:46911"/>
        <dbReference type="ChEBI" id="CHEBI:64479"/>
        <dbReference type="ChEBI" id="CHEBI:78827"/>
        <dbReference type="ChEBI" id="CHEBI:138482"/>
        <dbReference type="EC" id="2.3.2.30"/>
    </reaction>
    <physiologicalReaction direction="left-to-right" evidence="10">
        <dbReference type="Rhea" id="RHEA:20634"/>
    </physiologicalReaction>
</comment>
<accession>A0A1H7P572</accession>
<name>A0A1H7P572_9GAMM</name>
<evidence type="ECO:0000256" key="10">
    <source>
        <dbReference type="ARBA" id="ARBA00047785"/>
    </source>
</evidence>
<dbReference type="Gene3D" id="3.40.630.30">
    <property type="match status" value="1"/>
</dbReference>
<evidence type="ECO:0000256" key="6">
    <source>
        <dbReference type="ARBA" id="ARBA00038095"/>
    </source>
</evidence>
<dbReference type="RefSeq" id="WP_090254483.1">
    <property type="nucleotide sequence ID" value="NZ_FOAA01000013.1"/>
</dbReference>
<comment type="similarity">
    <text evidence="6">Belongs to the acetyltransferase family. OlsB subfamily.</text>
</comment>
<dbReference type="OrthoDB" id="9787072at2"/>
<evidence type="ECO:0000313" key="11">
    <source>
        <dbReference type="EMBL" id="SEL30719.1"/>
    </source>
</evidence>
<dbReference type="PANTHER" id="PTHR37323:SF1">
    <property type="entry name" value="L-ORNITHINE N(ALPHA)-ACYLTRANSFERASE"/>
    <property type="match status" value="1"/>
</dbReference>
<gene>
    <name evidence="11" type="ORF">SAMN05444515_11350</name>
</gene>
<dbReference type="EC" id="2.3.2.30" evidence="7"/>
<evidence type="ECO:0000256" key="1">
    <source>
        <dbReference type="ARBA" id="ARBA00005189"/>
    </source>
</evidence>
<dbReference type="STRING" id="1396821.SAMN05444515_11350"/>
<organism evidence="11 12">
    <name type="scientific">Ectothiorhodospira marina</name>
    <dbReference type="NCBI Taxonomy" id="1396821"/>
    <lineage>
        <taxon>Bacteria</taxon>
        <taxon>Pseudomonadati</taxon>
        <taxon>Pseudomonadota</taxon>
        <taxon>Gammaproteobacteria</taxon>
        <taxon>Chromatiales</taxon>
        <taxon>Ectothiorhodospiraceae</taxon>
        <taxon>Ectothiorhodospira</taxon>
    </lineage>
</organism>
<keyword evidence="2" id="KW-0444">Lipid biosynthesis</keyword>
<keyword evidence="4" id="KW-0443">Lipid metabolism</keyword>
<dbReference type="SUPFAM" id="SSF55729">
    <property type="entry name" value="Acyl-CoA N-acyltransferases (Nat)"/>
    <property type="match status" value="1"/>
</dbReference>
<dbReference type="InterPro" id="IPR052351">
    <property type="entry name" value="Ornithine_N-alpha-AT"/>
</dbReference>
<evidence type="ECO:0000256" key="8">
    <source>
        <dbReference type="ARBA" id="ARBA00039866"/>
    </source>
</evidence>
<evidence type="ECO:0000256" key="5">
    <source>
        <dbReference type="ARBA" id="ARBA00023315"/>
    </source>
</evidence>
<evidence type="ECO:0000256" key="2">
    <source>
        <dbReference type="ARBA" id="ARBA00022516"/>
    </source>
</evidence>
<dbReference type="InterPro" id="IPR016181">
    <property type="entry name" value="Acyl_CoA_acyltransferase"/>
</dbReference>
<evidence type="ECO:0000256" key="4">
    <source>
        <dbReference type="ARBA" id="ARBA00023098"/>
    </source>
</evidence>
<comment type="pathway">
    <text evidence="1">Lipid metabolism.</text>
</comment>
<dbReference type="GO" id="GO:0043810">
    <property type="term" value="F:ornithine-acyl [acyl carrier protein] N-acyltransferase activity"/>
    <property type="evidence" value="ECO:0007669"/>
    <property type="project" value="UniProtKB-EC"/>
</dbReference>
<dbReference type="AlphaFoldDB" id="A0A1H7P572"/>
<evidence type="ECO:0000256" key="9">
    <source>
        <dbReference type="ARBA" id="ARBA00045724"/>
    </source>
</evidence>
<proteinExistence type="inferred from homology"/>
<protein>
    <recommendedName>
        <fullName evidence="8">L-ornithine N(alpha)-acyltransferase</fullName>
        <ecNumber evidence="7">2.3.2.30</ecNumber>
    </recommendedName>
</protein>